<evidence type="ECO:0000256" key="4">
    <source>
        <dbReference type="ARBA" id="ARBA00022729"/>
    </source>
</evidence>
<organism evidence="7 8">
    <name type="scientific">Caenorhabditis tropicalis</name>
    <dbReference type="NCBI Taxonomy" id="1561998"/>
    <lineage>
        <taxon>Eukaryota</taxon>
        <taxon>Metazoa</taxon>
        <taxon>Ecdysozoa</taxon>
        <taxon>Nematoda</taxon>
        <taxon>Chromadorea</taxon>
        <taxon>Rhabditida</taxon>
        <taxon>Rhabditina</taxon>
        <taxon>Rhabditomorpha</taxon>
        <taxon>Rhabditoidea</taxon>
        <taxon>Rhabditidae</taxon>
        <taxon>Peloderinae</taxon>
        <taxon>Caenorhabditis</taxon>
    </lineage>
</organism>
<name>A0A1I7U5B0_9PELO</name>
<dbReference type="PANTHER" id="PTHR33893">
    <property type="entry name" value="INSULIN RELATED-RELATED-RELATED"/>
    <property type="match status" value="1"/>
</dbReference>
<feature type="chain" id="PRO_5009308441" evidence="6">
    <location>
        <begin position="19"/>
        <end position="120"/>
    </location>
</feature>
<keyword evidence="7" id="KW-1185">Reference proteome</keyword>
<dbReference type="InterPro" id="IPR003235">
    <property type="entry name" value="Nem_insulin-like_b-type"/>
</dbReference>
<evidence type="ECO:0000313" key="7">
    <source>
        <dbReference type="Proteomes" id="UP000095282"/>
    </source>
</evidence>
<protein>
    <submittedName>
        <fullName evidence="8">IlGF domain-containing protein</fullName>
    </submittedName>
</protein>
<dbReference type="Gene3D" id="1.10.100.10">
    <property type="entry name" value="Insulin-like"/>
    <property type="match status" value="1"/>
</dbReference>
<accession>A0A1I7U5B0</accession>
<dbReference type="GO" id="GO:0005179">
    <property type="term" value="F:hormone activity"/>
    <property type="evidence" value="ECO:0007669"/>
    <property type="project" value="InterPro"/>
</dbReference>
<dbReference type="SUPFAM" id="SSF56994">
    <property type="entry name" value="Insulin-like"/>
    <property type="match status" value="1"/>
</dbReference>
<keyword evidence="5" id="KW-1015">Disulfide bond</keyword>
<reference evidence="8" key="1">
    <citation type="submission" date="2016-11" db="UniProtKB">
        <authorList>
            <consortium name="WormBaseParasite"/>
        </authorList>
    </citation>
    <scope>IDENTIFICATION</scope>
</reference>
<keyword evidence="4 6" id="KW-0732">Signal</keyword>
<comment type="similarity">
    <text evidence="2">Belongs to the insulin family.</text>
</comment>
<dbReference type="AlphaFoldDB" id="A0A1I7U5B0"/>
<evidence type="ECO:0000256" key="2">
    <source>
        <dbReference type="ARBA" id="ARBA00009034"/>
    </source>
</evidence>
<evidence type="ECO:0000256" key="1">
    <source>
        <dbReference type="ARBA" id="ARBA00004613"/>
    </source>
</evidence>
<sequence length="120" mass="13462">MKFLLLVLLILPFSAVLSEISGEKVAHLRADLEKLTKKELDILYRLDVAIQDFKTLMTPESKLRSRRKLVCGKKLKLDVARVCGDVVRDLPTDIDLSTECCHTACSDEIIKKAMCPSKSS</sequence>
<evidence type="ECO:0000256" key="5">
    <source>
        <dbReference type="ARBA" id="ARBA00023157"/>
    </source>
</evidence>
<dbReference type="InterPro" id="IPR052335">
    <property type="entry name" value="Insulin-like_regulatory"/>
</dbReference>
<dbReference type="Pfam" id="PF03488">
    <property type="entry name" value="Ins_beta"/>
    <property type="match status" value="1"/>
</dbReference>
<dbReference type="InterPro" id="IPR036438">
    <property type="entry name" value="Insulin-like_sf"/>
</dbReference>
<keyword evidence="3" id="KW-0964">Secreted</keyword>
<proteinExistence type="inferred from homology"/>
<dbReference type="GO" id="GO:0005576">
    <property type="term" value="C:extracellular region"/>
    <property type="evidence" value="ECO:0007669"/>
    <property type="project" value="UniProtKB-SubCell"/>
</dbReference>
<comment type="subcellular location">
    <subcellularLocation>
        <location evidence="1">Secreted</location>
    </subcellularLocation>
</comment>
<dbReference type="WBParaSite" id="Csp11.Scaffold629.g15004.t1">
    <property type="protein sequence ID" value="Csp11.Scaffold629.g15004.t1"/>
    <property type="gene ID" value="Csp11.Scaffold629.g15004"/>
</dbReference>
<evidence type="ECO:0000313" key="8">
    <source>
        <dbReference type="WBParaSite" id="Csp11.Scaffold629.g15004.t1"/>
    </source>
</evidence>
<dbReference type="eggNOG" id="ENOG502TJ4M">
    <property type="taxonomic scope" value="Eukaryota"/>
</dbReference>
<dbReference type="PANTHER" id="PTHR33893:SF9">
    <property type="entry name" value="INSULIN RELATED-RELATED"/>
    <property type="match status" value="1"/>
</dbReference>
<dbReference type="Proteomes" id="UP000095282">
    <property type="component" value="Unplaced"/>
</dbReference>
<evidence type="ECO:0000256" key="6">
    <source>
        <dbReference type="SAM" id="SignalP"/>
    </source>
</evidence>
<evidence type="ECO:0000256" key="3">
    <source>
        <dbReference type="ARBA" id="ARBA00022525"/>
    </source>
</evidence>
<feature type="signal peptide" evidence="6">
    <location>
        <begin position="1"/>
        <end position="18"/>
    </location>
</feature>